<feature type="region of interest" description="Disordered" evidence="1">
    <location>
        <begin position="282"/>
        <end position="319"/>
    </location>
</feature>
<feature type="compositionally biased region" description="Pro residues" evidence="1">
    <location>
        <begin position="398"/>
        <end position="413"/>
    </location>
</feature>
<gene>
    <name evidence="3" type="ORF">M406DRAFT_283106</name>
</gene>
<feature type="compositionally biased region" description="Low complexity" evidence="1">
    <location>
        <begin position="365"/>
        <end position="378"/>
    </location>
</feature>
<feature type="compositionally biased region" description="Low complexity" evidence="1">
    <location>
        <begin position="191"/>
        <end position="206"/>
    </location>
</feature>
<feature type="compositionally biased region" description="Polar residues" evidence="1">
    <location>
        <begin position="22"/>
        <end position="35"/>
    </location>
</feature>
<dbReference type="GeneID" id="63835632"/>
<feature type="region of interest" description="Disordered" evidence="1">
    <location>
        <begin position="1"/>
        <end position="69"/>
    </location>
</feature>
<dbReference type="Proteomes" id="UP000803844">
    <property type="component" value="Unassembled WGS sequence"/>
</dbReference>
<organism evidence="3 4">
    <name type="scientific">Cryphonectria parasitica (strain ATCC 38755 / EP155)</name>
    <dbReference type="NCBI Taxonomy" id="660469"/>
    <lineage>
        <taxon>Eukaryota</taxon>
        <taxon>Fungi</taxon>
        <taxon>Dikarya</taxon>
        <taxon>Ascomycota</taxon>
        <taxon>Pezizomycotina</taxon>
        <taxon>Sordariomycetes</taxon>
        <taxon>Sordariomycetidae</taxon>
        <taxon>Diaporthales</taxon>
        <taxon>Cryphonectriaceae</taxon>
        <taxon>Cryphonectria-Endothia species complex</taxon>
        <taxon>Cryphonectria</taxon>
    </lineage>
</organism>
<feature type="compositionally biased region" description="Polar residues" evidence="1">
    <location>
        <begin position="428"/>
        <end position="442"/>
    </location>
</feature>
<dbReference type="AlphaFoldDB" id="A0A9P4XUU8"/>
<dbReference type="PANTHER" id="PTHR37327:SF1">
    <property type="entry name" value="MICROTUBULE INTERACTING AND TRANSPORT DOMAIN-CONTAINING PROTEIN"/>
    <property type="match status" value="1"/>
</dbReference>
<sequence>MSARATPDPTLPTSAFYRDVNANMTHTEEAPSSTFVRGHQRSRSQGLKSSTDSASSPRTRDRAKQPSQKAMLSKALQKANTAVQLDNAQNIDGARTAYCEACDLLQQVLQRTPGDDDKRKLEAIVTQRLYMTVRDPRQRRRHRLPTTITLGSPLTELSDQNRLAPDLSSQRGHQRTNSHESISWLDPIDESGGSSASSVHSRSSSIGVRRKHIRAVSGDTEAEFDAALDDAIEAAYDDGYEPVPPAEQPRQVNLDHIIDEDDVVAQALRKVQLAKERVRQSEMEMQRLASDRDQRMRALQEEEEQTLPEGFYDGSDSDDDEERILEKMTDGYAIEDFALVGQQSSKPRIPRESDSSEQASRTWKSSATSNPPTAANTTLSTVSENAPVPSLFKNQGPIAPPPTQSLPKLPPQRPASGGRDSVRDRRLSGQNAKQLKIETQQLGPKIREPATAGPMLQHPELPLNTMQPQTAGLITQQRQTLMAAPSRSISSHRGPSPIPSGISIEAAPPTPPVPTGFQDSDSRSGSSSNASKPPTLRKNFSSSSLKNMKTRKLSVSNMDEYSDISPGTPISNPFNSVSAARLPAMPSLPTPVATAFRDRMTSAAGGYHLFDADIHTPRSPTERPSVTSDGAPVPLEPCPKETMLRPFWLMRALYQTLCHPKGGYVSNKLFVPRDAWRTKGVKIKNLEEKISQCDLLTAALQKLDRVNTDDADAVLEEMQSLEAVLEQVQTFLTRRLGNDVGVQAAGAMFKDADGAMDGQDGKAIPRNNSVSQKGAFSWKRLRSKTSSTTISNSYQGGTGRKESGAAEALLATLPFTDYPTSKPSKRDVKAVQFSGPNAHYMAALAKLFDAAQCIDQIARQVEDPGLRHQDKTQVGLELSTRHAAEFFAFYVCRFVLQDLTMLLDKFIKRGSEWVLV</sequence>
<dbReference type="EMBL" id="MU032352">
    <property type="protein sequence ID" value="KAF3761155.1"/>
    <property type="molecule type" value="Genomic_DNA"/>
</dbReference>
<dbReference type="Pfam" id="PF04212">
    <property type="entry name" value="MIT"/>
    <property type="match status" value="1"/>
</dbReference>
<feature type="domain" description="MIT" evidence="2">
    <location>
        <begin position="72"/>
        <end position="127"/>
    </location>
</feature>
<feature type="compositionally biased region" description="Polar residues" evidence="1">
    <location>
        <begin position="618"/>
        <end position="628"/>
    </location>
</feature>
<dbReference type="Gene3D" id="1.20.58.80">
    <property type="entry name" value="Phosphotransferase system, lactose/cellobiose-type IIA subunit"/>
    <property type="match status" value="1"/>
</dbReference>
<evidence type="ECO:0000313" key="3">
    <source>
        <dbReference type="EMBL" id="KAF3761155.1"/>
    </source>
</evidence>
<accession>A0A9P4XUU8</accession>
<dbReference type="SUPFAM" id="SSF116846">
    <property type="entry name" value="MIT domain"/>
    <property type="match status" value="1"/>
</dbReference>
<evidence type="ECO:0000313" key="4">
    <source>
        <dbReference type="Proteomes" id="UP000803844"/>
    </source>
</evidence>
<dbReference type="OrthoDB" id="1074at2759"/>
<keyword evidence="4" id="KW-1185">Reference proteome</keyword>
<feature type="region of interest" description="Disordered" evidence="1">
    <location>
        <begin position="611"/>
        <end position="634"/>
    </location>
</feature>
<dbReference type="RefSeq" id="XP_040772134.1">
    <property type="nucleotide sequence ID" value="XM_040918503.1"/>
</dbReference>
<dbReference type="InterPro" id="IPR007330">
    <property type="entry name" value="MIT_dom"/>
</dbReference>
<dbReference type="InterPro" id="IPR036181">
    <property type="entry name" value="MIT_dom_sf"/>
</dbReference>
<reference evidence="3" key="1">
    <citation type="journal article" date="2020" name="Phytopathology">
        <title>Genome sequence of the chestnut blight fungus Cryphonectria parasitica EP155: A fundamental resource for an archetypical invasive plant pathogen.</title>
        <authorList>
            <person name="Crouch J.A."/>
            <person name="Dawe A."/>
            <person name="Aerts A."/>
            <person name="Barry K."/>
            <person name="Churchill A.C.L."/>
            <person name="Grimwood J."/>
            <person name="Hillman B."/>
            <person name="Milgroom M.G."/>
            <person name="Pangilinan J."/>
            <person name="Smith M."/>
            <person name="Salamov A."/>
            <person name="Schmutz J."/>
            <person name="Yadav J."/>
            <person name="Grigoriev I.V."/>
            <person name="Nuss D."/>
        </authorList>
    </citation>
    <scope>NUCLEOTIDE SEQUENCE</scope>
    <source>
        <strain evidence="3">EP155</strain>
    </source>
</reference>
<feature type="region of interest" description="Disordered" evidence="1">
    <location>
        <begin position="338"/>
        <end position="453"/>
    </location>
</feature>
<feature type="region of interest" description="Disordered" evidence="1">
    <location>
        <begin position="477"/>
        <end position="553"/>
    </location>
</feature>
<dbReference type="PANTHER" id="PTHR37327">
    <property type="entry name" value="CHROMOSOME 1, WHOLE GENOME SHOTGUN SEQUENCE"/>
    <property type="match status" value="1"/>
</dbReference>
<name>A0A9P4XUU8_CRYP1</name>
<protein>
    <recommendedName>
        <fullName evidence="2">MIT domain-containing protein</fullName>
    </recommendedName>
</protein>
<feature type="compositionally biased region" description="Polar residues" evidence="1">
    <location>
        <begin position="538"/>
        <end position="553"/>
    </location>
</feature>
<feature type="compositionally biased region" description="Polar residues" evidence="1">
    <location>
        <begin position="43"/>
        <end position="57"/>
    </location>
</feature>
<feature type="compositionally biased region" description="Polar residues" evidence="1">
    <location>
        <begin position="147"/>
        <end position="171"/>
    </location>
</feature>
<proteinExistence type="predicted"/>
<feature type="region of interest" description="Disordered" evidence="1">
    <location>
        <begin position="147"/>
        <end position="206"/>
    </location>
</feature>
<evidence type="ECO:0000259" key="2">
    <source>
        <dbReference type="Pfam" id="PF04212"/>
    </source>
</evidence>
<feature type="compositionally biased region" description="Basic and acidic residues" evidence="1">
    <location>
        <begin position="282"/>
        <end position="300"/>
    </location>
</feature>
<comment type="caution">
    <text evidence="3">The sequence shown here is derived from an EMBL/GenBank/DDBJ whole genome shotgun (WGS) entry which is preliminary data.</text>
</comment>
<evidence type="ECO:0000256" key="1">
    <source>
        <dbReference type="SAM" id="MobiDB-lite"/>
    </source>
</evidence>